<gene>
    <name evidence="1" type="ORF">OKIOD_LOCUS11454</name>
</gene>
<reference evidence="1 2" key="1">
    <citation type="submission" date="2021-04" db="EMBL/GenBank/DDBJ databases">
        <authorList>
            <person name="Bliznina A."/>
        </authorList>
    </citation>
    <scope>NUCLEOTIDE SEQUENCE [LARGE SCALE GENOMIC DNA]</scope>
</reference>
<evidence type="ECO:0000313" key="1">
    <source>
        <dbReference type="EMBL" id="CAG5106115.1"/>
    </source>
</evidence>
<sequence length="548" mass="66351">MNRLVRCRRYTEVFTNSEVHWRIHLRYLVEIDRLSDENFREYHSAFLKPKNTIPLLLEEVPTVREELISSQLLEVLKKGRLYHDPQEAVNGGLDVQELNELLDYQDITRYFGNNLPQQKKFKQAISKMIILKREIDFSDPKQVNEYETKLQKFIKKWSKEFYIPKFLSPHSAQLDPFLLRADIEQWKQLQFDFKPVTSIVSRGFLNDFLAEKEDDIYEEVANKLTTESGEKKIWESADILKLTTKEREELGIRYDINLQMSTVRKLRWKYSTAIEVLDTFNDVWEKEFIREFDYFLRNSKMEAVLRNRTKYPHLIVPCFEPEDVMGSPRIQEDVEFLLSEKEYGSISETEVEHFEDNEEILEEYEEFWEDWFKNEFCVTFEDRLVQHFKAKYVQEERKIYFREFRKIQAEYKYENINENLPVLAEDEFSTTFGNFFYKGCEFHGLNRIEVIDELLFQEKSMGFWIKYQEYWTKVMAEEEEKFWQTVSDAKREEVMLGKEYTLSKYRIAFETHQKVCQNLRQRYFHPWTKGSLEIPACPKRLMPIKRTI</sequence>
<accession>A0ABN7SSG7</accession>
<name>A0ABN7SSG7_OIKDI</name>
<dbReference type="EMBL" id="OU015566">
    <property type="protein sequence ID" value="CAG5106115.1"/>
    <property type="molecule type" value="Genomic_DNA"/>
</dbReference>
<organism evidence="1 2">
    <name type="scientific">Oikopleura dioica</name>
    <name type="common">Tunicate</name>
    <dbReference type="NCBI Taxonomy" id="34765"/>
    <lineage>
        <taxon>Eukaryota</taxon>
        <taxon>Metazoa</taxon>
        <taxon>Chordata</taxon>
        <taxon>Tunicata</taxon>
        <taxon>Appendicularia</taxon>
        <taxon>Copelata</taxon>
        <taxon>Oikopleuridae</taxon>
        <taxon>Oikopleura</taxon>
    </lineage>
</organism>
<protein>
    <submittedName>
        <fullName evidence="1">Oidioi.mRNA.OKI2018_I69.chr1.g2689.t1.cds</fullName>
    </submittedName>
</protein>
<keyword evidence="2" id="KW-1185">Reference proteome</keyword>
<proteinExistence type="predicted"/>
<evidence type="ECO:0000313" key="2">
    <source>
        <dbReference type="Proteomes" id="UP001158576"/>
    </source>
</evidence>
<dbReference type="Proteomes" id="UP001158576">
    <property type="component" value="Chromosome 1"/>
</dbReference>